<feature type="domain" description="PX" evidence="1">
    <location>
        <begin position="124"/>
        <end position="244"/>
    </location>
</feature>
<dbReference type="PROSITE" id="PS50195">
    <property type="entry name" value="PX"/>
    <property type="match status" value="1"/>
</dbReference>
<dbReference type="PANTHER" id="PTHR10555">
    <property type="entry name" value="SORTING NEXIN"/>
    <property type="match status" value="1"/>
</dbReference>
<dbReference type="EMBL" id="HBHJ01029600">
    <property type="protein sequence ID" value="CAD9708602.1"/>
    <property type="molecule type" value="Transcribed_RNA"/>
</dbReference>
<sequence>MFSLPAALDPHSTGRGLATRHWTWSSAAQGRRLKLRRIQLRHNIVSGSRYVLVDGREVEGTRGNTSRGDQLLVTFKVDGSAVEVSIDHDRLAFVYNCRVEGDELVEANAIAGDPMAGFSECLALPDTVEFGNARRQVEDGEEFVQYEVTTQTTAGETVTVWRRFSDFIKLHQRLSSSFLGSHLRVNIPDPPSKASGFFTKKFSQDLMQERRLSLRDFLTRWLDVEKVKSNVDTLLFLGLSPTTGRPLHLG</sequence>
<evidence type="ECO:0000259" key="1">
    <source>
        <dbReference type="PROSITE" id="PS50195"/>
    </source>
</evidence>
<dbReference type="SUPFAM" id="SSF64268">
    <property type="entry name" value="PX domain"/>
    <property type="match status" value="1"/>
</dbReference>
<protein>
    <recommendedName>
        <fullName evidence="1">PX domain-containing protein</fullName>
    </recommendedName>
</protein>
<organism evidence="2">
    <name type="scientific">Rhizochromulina marina</name>
    <dbReference type="NCBI Taxonomy" id="1034831"/>
    <lineage>
        <taxon>Eukaryota</taxon>
        <taxon>Sar</taxon>
        <taxon>Stramenopiles</taxon>
        <taxon>Ochrophyta</taxon>
        <taxon>Dictyochophyceae</taxon>
        <taxon>Rhizochromulinales</taxon>
        <taxon>Rhizochromulina</taxon>
    </lineage>
</organism>
<dbReference type="AlphaFoldDB" id="A0A7S2WUM7"/>
<reference evidence="2" key="1">
    <citation type="submission" date="2021-01" db="EMBL/GenBank/DDBJ databases">
        <authorList>
            <person name="Corre E."/>
            <person name="Pelletier E."/>
            <person name="Niang G."/>
            <person name="Scheremetjew M."/>
            <person name="Finn R."/>
            <person name="Kale V."/>
            <person name="Holt S."/>
            <person name="Cochrane G."/>
            <person name="Meng A."/>
            <person name="Brown T."/>
            <person name="Cohen L."/>
        </authorList>
    </citation>
    <scope>NUCLEOTIDE SEQUENCE</scope>
    <source>
        <strain evidence="2">CCMP1243</strain>
    </source>
</reference>
<accession>A0A7S2WUM7</accession>
<dbReference type="InterPro" id="IPR036871">
    <property type="entry name" value="PX_dom_sf"/>
</dbReference>
<dbReference type="PANTHER" id="PTHR10555:SF170">
    <property type="entry name" value="FI18122P1"/>
    <property type="match status" value="1"/>
</dbReference>
<dbReference type="InterPro" id="IPR001683">
    <property type="entry name" value="PX_dom"/>
</dbReference>
<dbReference type="GO" id="GO:0035091">
    <property type="term" value="F:phosphatidylinositol binding"/>
    <property type="evidence" value="ECO:0007669"/>
    <property type="project" value="InterPro"/>
</dbReference>
<dbReference type="CDD" id="cd06093">
    <property type="entry name" value="PX_domain"/>
    <property type="match status" value="1"/>
</dbReference>
<dbReference type="Gene3D" id="3.30.1520.10">
    <property type="entry name" value="Phox-like domain"/>
    <property type="match status" value="1"/>
</dbReference>
<evidence type="ECO:0000313" key="2">
    <source>
        <dbReference type="EMBL" id="CAD9708602.1"/>
    </source>
</evidence>
<name>A0A7S2WUM7_9STRA</name>
<dbReference type="GO" id="GO:0005768">
    <property type="term" value="C:endosome"/>
    <property type="evidence" value="ECO:0007669"/>
    <property type="project" value="TreeGrafter"/>
</dbReference>
<proteinExistence type="predicted"/>
<dbReference type="SMART" id="SM00312">
    <property type="entry name" value="PX"/>
    <property type="match status" value="1"/>
</dbReference>
<gene>
    <name evidence="2" type="ORF">RMAR1173_LOCUS19594</name>
</gene>
<dbReference type="Pfam" id="PF00787">
    <property type="entry name" value="PX"/>
    <property type="match status" value="1"/>
</dbReference>